<dbReference type="PANTHER" id="PTHR10480:SF12">
    <property type="entry name" value="UNC-13, ISOFORM E"/>
    <property type="match status" value="1"/>
</dbReference>
<dbReference type="GO" id="GO:0043195">
    <property type="term" value="C:terminal bouton"/>
    <property type="evidence" value="ECO:0007669"/>
    <property type="project" value="TreeGrafter"/>
</dbReference>
<feature type="non-terminal residue" evidence="2">
    <location>
        <position position="176"/>
    </location>
</feature>
<proteinExistence type="predicted"/>
<protein>
    <submittedName>
        <fullName evidence="2">C2 domain protein</fullName>
    </submittedName>
</protein>
<evidence type="ECO:0000259" key="1">
    <source>
        <dbReference type="PROSITE" id="PS50004"/>
    </source>
</evidence>
<dbReference type="PANTHER" id="PTHR10480">
    <property type="entry name" value="PROTEIN UNC-13 HOMOLOG"/>
    <property type="match status" value="1"/>
</dbReference>
<dbReference type="GO" id="GO:0035249">
    <property type="term" value="P:synaptic transmission, glutamatergic"/>
    <property type="evidence" value="ECO:0007669"/>
    <property type="project" value="TreeGrafter"/>
</dbReference>
<keyword evidence="3" id="KW-1185">Reference proteome</keyword>
<feature type="non-terminal residue" evidence="2">
    <location>
        <position position="1"/>
    </location>
</feature>
<dbReference type="GO" id="GO:0042734">
    <property type="term" value="C:presynaptic membrane"/>
    <property type="evidence" value="ECO:0007669"/>
    <property type="project" value="TreeGrafter"/>
</dbReference>
<dbReference type="InterPro" id="IPR035892">
    <property type="entry name" value="C2_domain_sf"/>
</dbReference>
<dbReference type="Pfam" id="PF00168">
    <property type="entry name" value="C2"/>
    <property type="match status" value="1"/>
</dbReference>
<dbReference type="SUPFAM" id="SSF49562">
    <property type="entry name" value="C2 domain (Calcium/lipid-binding domain, CaLB)"/>
    <property type="match status" value="1"/>
</dbReference>
<dbReference type="GO" id="GO:0098831">
    <property type="term" value="C:presynaptic active zone cytoplasmic component"/>
    <property type="evidence" value="ECO:0007669"/>
    <property type="project" value="TreeGrafter"/>
</dbReference>
<dbReference type="InterPro" id="IPR000008">
    <property type="entry name" value="C2_dom"/>
</dbReference>
<dbReference type="GO" id="GO:0019992">
    <property type="term" value="F:diacylglycerol binding"/>
    <property type="evidence" value="ECO:0007669"/>
    <property type="project" value="InterPro"/>
</dbReference>
<dbReference type="GO" id="GO:0061789">
    <property type="term" value="P:dense core granule priming"/>
    <property type="evidence" value="ECO:0007669"/>
    <property type="project" value="TreeGrafter"/>
</dbReference>
<dbReference type="AlphaFoldDB" id="A0A1S8WW54"/>
<evidence type="ECO:0000313" key="3">
    <source>
        <dbReference type="Proteomes" id="UP000243686"/>
    </source>
</evidence>
<dbReference type="GO" id="GO:0030672">
    <property type="term" value="C:synaptic vesicle membrane"/>
    <property type="evidence" value="ECO:0007669"/>
    <property type="project" value="TreeGrafter"/>
</dbReference>
<sequence length="176" mass="19724">AAEKSLRHGAVDKAQAAMEAIKALIKRRLAERPDLFEFVAAVFQTDVHSKQHLAALEFVEKSILVGASQRSAKIAITVKSAQGLIGKDKTGRSDPYVTVQVGKVRRRTKTVLQELNPNIFCYLCEKYAPVYLPERETTQTNATVADTWKVYFTEVGQEVVDEFSMRYGIEPIFQAM</sequence>
<reference evidence="2 3" key="1">
    <citation type="submission" date="2015-03" db="EMBL/GenBank/DDBJ databases">
        <title>Draft genome of the nematode, Opisthorchis viverrini.</title>
        <authorList>
            <person name="Mitreva M."/>
        </authorList>
    </citation>
    <scope>NUCLEOTIDE SEQUENCE [LARGE SCALE GENOMIC DNA]</scope>
    <source>
        <strain evidence="2">Khon Kaen</strain>
    </source>
</reference>
<dbReference type="PROSITE" id="PS50004">
    <property type="entry name" value="C2"/>
    <property type="match status" value="1"/>
</dbReference>
<dbReference type="GO" id="GO:0017075">
    <property type="term" value="F:syntaxin-1 binding"/>
    <property type="evidence" value="ECO:0007669"/>
    <property type="project" value="TreeGrafter"/>
</dbReference>
<dbReference type="GO" id="GO:0031594">
    <property type="term" value="C:neuromuscular junction"/>
    <property type="evidence" value="ECO:0007669"/>
    <property type="project" value="TreeGrafter"/>
</dbReference>
<dbReference type="GO" id="GO:0099525">
    <property type="term" value="P:presynaptic dense core vesicle exocytosis"/>
    <property type="evidence" value="ECO:0007669"/>
    <property type="project" value="TreeGrafter"/>
</dbReference>
<feature type="domain" description="C2" evidence="1">
    <location>
        <begin position="55"/>
        <end position="176"/>
    </location>
</feature>
<gene>
    <name evidence="2" type="ORF">X801_05692</name>
</gene>
<organism evidence="2 3">
    <name type="scientific">Opisthorchis viverrini</name>
    <name type="common">Southeast Asian liver fluke</name>
    <dbReference type="NCBI Taxonomy" id="6198"/>
    <lineage>
        <taxon>Eukaryota</taxon>
        <taxon>Metazoa</taxon>
        <taxon>Spiralia</taxon>
        <taxon>Lophotrochozoa</taxon>
        <taxon>Platyhelminthes</taxon>
        <taxon>Trematoda</taxon>
        <taxon>Digenea</taxon>
        <taxon>Opisthorchiida</taxon>
        <taxon>Opisthorchiata</taxon>
        <taxon>Opisthorchiidae</taxon>
        <taxon>Opisthorchis</taxon>
    </lineage>
</organism>
<dbReference type="EMBL" id="KV894168">
    <property type="protein sequence ID" value="OON18453.1"/>
    <property type="molecule type" value="Genomic_DNA"/>
</dbReference>
<dbReference type="GO" id="GO:0005516">
    <property type="term" value="F:calmodulin binding"/>
    <property type="evidence" value="ECO:0007669"/>
    <property type="project" value="TreeGrafter"/>
</dbReference>
<dbReference type="GO" id="GO:0016082">
    <property type="term" value="P:synaptic vesicle priming"/>
    <property type="evidence" value="ECO:0007669"/>
    <property type="project" value="TreeGrafter"/>
</dbReference>
<dbReference type="Proteomes" id="UP000243686">
    <property type="component" value="Unassembled WGS sequence"/>
</dbReference>
<name>A0A1S8WW54_OPIVI</name>
<dbReference type="Gene3D" id="2.60.40.150">
    <property type="entry name" value="C2 domain"/>
    <property type="match status" value="1"/>
</dbReference>
<accession>A0A1S8WW54</accession>
<dbReference type="GO" id="GO:0016081">
    <property type="term" value="P:synaptic vesicle docking"/>
    <property type="evidence" value="ECO:0007669"/>
    <property type="project" value="TreeGrafter"/>
</dbReference>
<evidence type="ECO:0000313" key="2">
    <source>
        <dbReference type="EMBL" id="OON18453.1"/>
    </source>
</evidence>
<dbReference type="InterPro" id="IPR027080">
    <property type="entry name" value="Unc-13"/>
</dbReference>